<name>A0ABW5PIK3_9BACL</name>
<dbReference type="EMBL" id="JBHUME010000009">
    <property type="protein sequence ID" value="MFD2613857.1"/>
    <property type="molecule type" value="Genomic_DNA"/>
</dbReference>
<evidence type="ECO:0008006" key="3">
    <source>
        <dbReference type="Google" id="ProtNLM"/>
    </source>
</evidence>
<proteinExistence type="predicted"/>
<keyword evidence="2" id="KW-1185">Reference proteome</keyword>
<sequence length="134" mass="14244">MGKQIQAYFRNENDAVDVRSKLNKYNATAVETSELPEAINGDDSRFLFPVVAAAAPGHTTGIGNLVAPAGVPGVAAGTVGTLGILDVSGQNTFGIDDNAHKLTHTITAEVAEEDYEDVVNTIRQNHGYVENFEK</sequence>
<dbReference type="RefSeq" id="WP_377604085.1">
    <property type="nucleotide sequence ID" value="NZ_JBHUME010000009.1"/>
</dbReference>
<gene>
    <name evidence="1" type="ORF">ACFSUF_15680</name>
</gene>
<accession>A0ABW5PIK3</accession>
<evidence type="ECO:0000313" key="2">
    <source>
        <dbReference type="Proteomes" id="UP001597541"/>
    </source>
</evidence>
<evidence type="ECO:0000313" key="1">
    <source>
        <dbReference type="EMBL" id="MFD2613857.1"/>
    </source>
</evidence>
<protein>
    <recommendedName>
        <fullName evidence="3">General stress protein 17M-like domain-containing protein</fullName>
    </recommendedName>
</protein>
<dbReference type="Proteomes" id="UP001597541">
    <property type="component" value="Unassembled WGS sequence"/>
</dbReference>
<reference evidence="2" key="1">
    <citation type="journal article" date="2019" name="Int. J. Syst. Evol. Microbiol.">
        <title>The Global Catalogue of Microorganisms (GCM) 10K type strain sequencing project: providing services to taxonomists for standard genome sequencing and annotation.</title>
        <authorList>
            <consortium name="The Broad Institute Genomics Platform"/>
            <consortium name="The Broad Institute Genome Sequencing Center for Infectious Disease"/>
            <person name="Wu L."/>
            <person name="Ma J."/>
        </authorList>
    </citation>
    <scope>NUCLEOTIDE SEQUENCE [LARGE SCALE GENOMIC DNA]</scope>
    <source>
        <strain evidence="2">KCTC 3950</strain>
    </source>
</reference>
<organism evidence="1 2">
    <name type="scientific">Paenibacillus gansuensis</name>
    <dbReference type="NCBI Taxonomy" id="306542"/>
    <lineage>
        <taxon>Bacteria</taxon>
        <taxon>Bacillati</taxon>
        <taxon>Bacillota</taxon>
        <taxon>Bacilli</taxon>
        <taxon>Bacillales</taxon>
        <taxon>Paenibacillaceae</taxon>
        <taxon>Paenibacillus</taxon>
    </lineage>
</organism>
<comment type="caution">
    <text evidence="1">The sequence shown here is derived from an EMBL/GenBank/DDBJ whole genome shotgun (WGS) entry which is preliminary data.</text>
</comment>